<dbReference type="InterPro" id="IPR050753">
    <property type="entry name" value="Peptidase_M14_domain"/>
</dbReference>
<dbReference type="PROSITE" id="PS52035">
    <property type="entry name" value="PEPTIDASE_M14"/>
    <property type="match status" value="2"/>
</dbReference>
<keyword evidence="11" id="KW-0812">Transmembrane</keyword>
<feature type="transmembrane region" description="Helical" evidence="11">
    <location>
        <begin position="1340"/>
        <end position="1364"/>
    </location>
</feature>
<accession>A0A8D8CQ51</accession>
<evidence type="ECO:0000256" key="7">
    <source>
        <dbReference type="ARBA" id="ARBA00022833"/>
    </source>
</evidence>
<dbReference type="SUPFAM" id="SSF53187">
    <property type="entry name" value="Zn-dependent exopeptidases"/>
    <property type="match status" value="3"/>
</dbReference>
<evidence type="ECO:0000256" key="1">
    <source>
        <dbReference type="ARBA" id="ARBA00001947"/>
    </source>
</evidence>
<dbReference type="FunFam" id="3.40.630.10:FF:000020">
    <property type="entry name" value="Carboxypeptidase D"/>
    <property type="match status" value="1"/>
</dbReference>
<keyword evidence="8" id="KW-0325">Glycoprotein</keyword>
<dbReference type="Gene3D" id="2.60.40.1120">
    <property type="entry name" value="Carboxypeptidase-like, regulatory domain"/>
    <property type="match status" value="4"/>
</dbReference>
<evidence type="ECO:0000256" key="8">
    <source>
        <dbReference type="ARBA" id="ARBA00023180"/>
    </source>
</evidence>
<evidence type="ECO:0000256" key="5">
    <source>
        <dbReference type="ARBA" id="ARBA00022723"/>
    </source>
</evidence>
<dbReference type="GO" id="GO:0016485">
    <property type="term" value="P:protein processing"/>
    <property type="evidence" value="ECO:0007669"/>
    <property type="project" value="TreeGrafter"/>
</dbReference>
<name>A0A8D8CQ51_CULPI</name>
<evidence type="ECO:0000256" key="10">
    <source>
        <dbReference type="SAM" id="MobiDB-lite"/>
    </source>
</evidence>
<evidence type="ECO:0000256" key="12">
    <source>
        <dbReference type="SAM" id="SignalP"/>
    </source>
</evidence>
<feature type="active site" description="Proton donor/acceptor" evidence="9">
    <location>
        <position position="725"/>
    </location>
</feature>
<dbReference type="PROSITE" id="PS00132">
    <property type="entry name" value="CARBOXYPEPT_ZN_1"/>
    <property type="match status" value="2"/>
</dbReference>
<evidence type="ECO:0000259" key="13">
    <source>
        <dbReference type="PROSITE" id="PS52035"/>
    </source>
</evidence>
<dbReference type="InterPro" id="IPR057247">
    <property type="entry name" value="CARBOXYPEPT_ZN_2"/>
</dbReference>
<reference evidence="14" key="1">
    <citation type="submission" date="2021-05" db="EMBL/GenBank/DDBJ databases">
        <authorList>
            <person name="Alioto T."/>
            <person name="Alioto T."/>
            <person name="Gomez Garrido J."/>
        </authorList>
    </citation>
    <scope>NUCLEOTIDE SEQUENCE</scope>
</reference>
<feature type="domain" description="Peptidase M14" evidence="13">
    <location>
        <begin position="454"/>
        <end position="755"/>
    </location>
</feature>
<evidence type="ECO:0000256" key="9">
    <source>
        <dbReference type="PROSITE-ProRule" id="PRU01379"/>
    </source>
</evidence>
<comment type="cofactor">
    <cofactor evidence="1">
        <name>Zn(2+)</name>
        <dbReference type="ChEBI" id="CHEBI:29105"/>
    </cofactor>
</comment>
<dbReference type="CDD" id="cd03868">
    <property type="entry name" value="M14_CPD_I"/>
    <property type="match status" value="1"/>
</dbReference>
<comment type="similarity">
    <text evidence="2 9">Belongs to the peptidase M14 family.</text>
</comment>
<dbReference type="SMART" id="SM00631">
    <property type="entry name" value="Zn_pept"/>
    <property type="match status" value="2"/>
</dbReference>
<dbReference type="SUPFAM" id="SSF49464">
    <property type="entry name" value="Carboxypeptidase regulatory domain-like"/>
    <property type="match status" value="4"/>
</dbReference>
<organism evidence="14">
    <name type="scientific">Culex pipiens</name>
    <name type="common">House mosquito</name>
    <dbReference type="NCBI Taxonomy" id="7175"/>
    <lineage>
        <taxon>Eukaryota</taxon>
        <taxon>Metazoa</taxon>
        <taxon>Ecdysozoa</taxon>
        <taxon>Arthropoda</taxon>
        <taxon>Hexapoda</taxon>
        <taxon>Insecta</taxon>
        <taxon>Pterygota</taxon>
        <taxon>Neoptera</taxon>
        <taxon>Endopterygota</taxon>
        <taxon>Diptera</taxon>
        <taxon>Nematocera</taxon>
        <taxon>Culicoidea</taxon>
        <taxon>Culicidae</taxon>
        <taxon>Culicinae</taxon>
        <taxon>Culicini</taxon>
        <taxon>Culex</taxon>
        <taxon>Culex</taxon>
    </lineage>
</organism>
<feature type="domain" description="Peptidase M14" evidence="13">
    <location>
        <begin position="45"/>
        <end position="342"/>
    </location>
</feature>
<feature type="region of interest" description="Disordered" evidence="10">
    <location>
        <begin position="1419"/>
        <end position="1449"/>
    </location>
</feature>
<feature type="active site" description="Proton donor/acceptor" evidence="9">
    <location>
        <position position="312"/>
    </location>
</feature>
<dbReference type="Pfam" id="PF13620">
    <property type="entry name" value="CarboxypepD_reg"/>
    <property type="match status" value="3"/>
</dbReference>
<dbReference type="EMBL" id="HBUE01131845">
    <property type="protein sequence ID" value="CAG6496808.1"/>
    <property type="molecule type" value="Transcribed_RNA"/>
</dbReference>
<evidence type="ECO:0000256" key="2">
    <source>
        <dbReference type="ARBA" id="ARBA00005988"/>
    </source>
</evidence>
<feature type="chain" id="PRO_5036427949" evidence="12">
    <location>
        <begin position="26"/>
        <end position="1449"/>
    </location>
</feature>
<proteinExistence type="inferred from homology"/>
<dbReference type="GO" id="GO:0006518">
    <property type="term" value="P:peptide metabolic process"/>
    <property type="evidence" value="ECO:0007669"/>
    <property type="project" value="TreeGrafter"/>
</dbReference>
<sequence>MVPPQGCKLSAALVIGLALLGLVQGFTLQKTGPIIENESFLANPRYESNEELADLLARLQKDHPSLVKIHSIGSSLEGRPLLAVEIRANIDRPRQLLMPMFKYVANMHGDETIGRELLIYLAQYLVNNYDQDPEIGALLNTTDIFLMPTMNPDGYHRSKEGNCESLSSYVGRYNAAQIDLNRDFPDRFDDDRKRHLRRNRQQPETVAVMNWILSNPFVLSANLHGGAVVASYPYDNSIVHHDCCEDSPTPDNHFFKYAALTYAQNHPVMKNGNDCNETFPEGITNGAYWYELNGGMQDFNYVFSNCFEITLELSCCKFPRASELPKEWHKNKRSLIEYIKLVHVGVKGLVTDSNGYPIKDADVIVDGISQNIRTTQRGEYWRLLVPGNYKIRVEAVGYYPSQEVPITITSEQPLRVNFSLKSYEADEVSDKTKHPRIVRQSADQYGFLQTPKFEHHNFTAMEAIIHDLAGNYPSLTRLYSIGKSVQQRDLWVLEITRNPGKHIPGKPEVKYIANMHGNEVVGREMLLLYARYLLQNYNRTERVTRLVNNTRLHLLFSMNPDGYEISEIEDKDNLKGRANANNVDLNRNFPDQFGRNRYNKKQEPETLAVMNWSLSIPFVLSANLHGGALVANYPFDDSPKDFAYSNDYANPRTVNNPTEENEMFQYLAHTYANAHTTMHLGQPCPSYLRESFKDGITNGAAWYSVTGGMQDWSYIVGGAYELTLEVGCNKFPKAEELPAFWNQNREALMRYVEQAQHGITGYVKSTIGHPLAHATVEVNNVQHVTFTTAEGDYFRLLLPGLYNVTADAAGYEPQTVQVQILPEANGPVTVDFLLMRDDPQHWSSAYDYRTLANVVKTRYHTDVEIKSIIGEFENQNYKTASAELADNEVSMVYPSVKITDSIGTPEETKLHILILSSLFQSTAIGREMVINLARHVLAGYNIPEPPILKLLKNAVLHFVPVKIDSEQLLEQFHANASVCDPTVKEELADKLLSAETDHQKDMLLRMLQEEEYDLALNFAAGGNDVFYPNTDDKVAIYGRFAQKIKGHKYTVVTNERCPESALRLHQADSIQRLTNQLQALYKVPLFTLQLGCCKMPQEADIAAVWRQNLERMTNFLHLIDTGIKGFVRDSRGNPLRGAILKVRGNNLIYKVTPNLAHFRVVLPLGSMEIEFSCLNYTSRIISVVLNQDQVLDMGDVVMIETATPVGSGSVEALVQNKPKPEKHESFGVLEPSEHMKQFPTDGGVELKGKISGYILDEFNHPLPNSKVFISNRVTNLTTYTDAIGKFALSGIQQTDLVLHVQSPGYSPEDRTIHIIVPPGELSGVIFHLKRDERVLGIPRLLFVILAGCASVAIIACGIMCFQYIQARRKNGRYYYNFSMLPQKGDGVGEGGEQTKRLFDDDDDGETELFRAPIKKLQPYYDDERDPITDTEDDSEEEVVMLNSSFRSNN</sequence>
<dbReference type="PANTHER" id="PTHR11532:SF62">
    <property type="entry name" value="CARBOXYPEPTIDASE D"/>
    <property type="match status" value="1"/>
</dbReference>
<dbReference type="CDD" id="cd03858">
    <property type="entry name" value="M14_CP_N-E_like"/>
    <property type="match status" value="1"/>
</dbReference>
<dbReference type="InterPro" id="IPR000834">
    <property type="entry name" value="Peptidase_M14"/>
</dbReference>
<dbReference type="GO" id="GO:0005615">
    <property type="term" value="C:extracellular space"/>
    <property type="evidence" value="ECO:0007669"/>
    <property type="project" value="TreeGrafter"/>
</dbReference>
<evidence type="ECO:0000256" key="11">
    <source>
        <dbReference type="SAM" id="Phobius"/>
    </source>
</evidence>
<dbReference type="GO" id="GO:0008270">
    <property type="term" value="F:zinc ion binding"/>
    <property type="evidence" value="ECO:0007669"/>
    <property type="project" value="InterPro"/>
</dbReference>
<dbReference type="EMBL" id="HBUE01131847">
    <property type="protein sequence ID" value="CAG6496810.1"/>
    <property type="molecule type" value="Transcribed_RNA"/>
</dbReference>
<dbReference type="PANTHER" id="PTHR11532">
    <property type="entry name" value="PROTEASE M14 CARBOXYPEPTIDASE"/>
    <property type="match status" value="1"/>
</dbReference>
<dbReference type="FunFam" id="2.60.40.1120:FF:000016">
    <property type="entry name" value="carboxypeptidase D isoform X2"/>
    <property type="match status" value="1"/>
</dbReference>
<evidence type="ECO:0000313" key="14">
    <source>
        <dbReference type="EMBL" id="CAG6496804.1"/>
    </source>
</evidence>
<keyword evidence="11" id="KW-1133">Transmembrane helix</keyword>
<dbReference type="FunFam" id="3.40.630.10:FF:000104">
    <property type="entry name" value="Silver, isoform N"/>
    <property type="match status" value="1"/>
</dbReference>
<protein>
    <submittedName>
        <fullName evidence="14">Carboxypeptidase D</fullName>
    </submittedName>
</protein>
<feature type="signal peptide" evidence="12">
    <location>
        <begin position="1"/>
        <end position="25"/>
    </location>
</feature>
<dbReference type="InterPro" id="IPR057246">
    <property type="entry name" value="CARBOXYPEPT_ZN_1"/>
</dbReference>
<keyword evidence="11" id="KW-0472">Membrane</keyword>
<feature type="compositionally biased region" description="Acidic residues" evidence="10">
    <location>
        <begin position="1420"/>
        <end position="1438"/>
    </location>
</feature>
<evidence type="ECO:0000256" key="6">
    <source>
        <dbReference type="ARBA" id="ARBA00022801"/>
    </source>
</evidence>
<keyword evidence="5" id="KW-0479">Metal-binding</keyword>
<keyword evidence="3 14" id="KW-0121">Carboxypeptidase</keyword>
<evidence type="ECO:0000256" key="3">
    <source>
        <dbReference type="ARBA" id="ARBA00022645"/>
    </source>
</evidence>
<dbReference type="EMBL" id="HBUE01131848">
    <property type="protein sequence ID" value="CAG6496812.1"/>
    <property type="molecule type" value="Transcribed_RNA"/>
</dbReference>
<dbReference type="PRINTS" id="PR00765">
    <property type="entry name" value="CRBOXYPTASEA"/>
</dbReference>
<dbReference type="PROSITE" id="PS00133">
    <property type="entry name" value="CARBOXYPEPT_ZN_2"/>
    <property type="match status" value="2"/>
</dbReference>
<dbReference type="CDD" id="cd11308">
    <property type="entry name" value="Peptidase_M14NE-CP-C_like"/>
    <property type="match status" value="2"/>
</dbReference>
<keyword evidence="6" id="KW-0378">Hydrolase</keyword>
<dbReference type="GO" id="GO:0004181">
    <property type="term" value="F:metallocarboxypeptidase activity"/>
    <property type="evidence" value="ECO:0007669"/>
    <property type="project" value="InterPro"/>
</dbReference>
<dbReference type="EMBL" id="HBUE01131843">
    <property type="protein sequence ID" value="CAG6496804.1"/>
    <property type="molecule type" value="Transcribed_RNA"/>
</dbReference>
<evidence type="ECO:0000256" key="4">
    <source>
        <dbReference type="ARBA" id="ARBA00022670"/>
    </source>
</evidence>
<keyword evidence="12" id="KW-0732">Signal</keyword>
<keyword evidence="4" id="KW-0645">Protease</keyword>
<dbReference type="Gene3D" id="3.40.630.10">
    <property type="entry name" value="Zn peptidases"/>
    <property type="match status" value="3"/>
</dbReference>
<keyword evidence="7" id="KW-0862">Zinc</keyword>
<dbReference type="Pfam" id="PF00246">
    <property type="entry name" value="Peptidase_M14"/>
    <property type="match status" value="2"/>
</dbReference>
<dbReference type="InterPro" id="IPR008969">
    <property type="entry name" value="CarboxyPept-like_regulatory"/>
</dbReference>